<comment type="similarity">
    <text evidence="1">Belongs to the ATP-dependent AMP-binding enzyme family.</text>
</comment>
<dbReference type="PANTHER" id="PTHR43201">
    <property type="entry name" value="ACYL-COA SYNTHETASE"/>
    <property type="match status" value="1"/>
</dbReference>
<dbReference type="InterPro" id="IPR000873">
    <property type="entry name" value="AMP-dep_synth/lig_dom"/>
</dbReference>
<dbReference type="Proteomes" id="UP000605676">
    <property type="component" value="Unassembled WGS sequence"/>
</dbReference>
<dbReference type="InterPro" id="IPR045851">
    <property type="entry name" value="AMP-bd_C_sf"/>
</dbReference>
<sequence>MNCVDFLLQDHTNHPNDFILGRTGVLSYADLLSNVLKLSKWFEKTVGTEQNIILMMPNSSLSVICYLAIMKSGNVVVPLNPAIEREGFNDIVERCHPNYLIVSSQIKKKMNLNVGSVLTENEVDSILNVQESVEWYSSACIDDALAQIIFTSGSTAKPKGVMISHKNIIANTTSIIEYLQLCEKDIVEIVLPFFYCYGLSLLHTHLKVGGSVVLNNTFIFLNSVLSDFNKYKCTGFAGVPSHFQILLRKSDSFKNTKFPHLRYVTQAGGKLHTTFIDEFRKNHPEIDFVVMYGQTEATARLSYLPVENLKDKLGSIGKGIPNVELRVVNNEGVKVQPNEVGEIIAKGDNVMLGYYQEDEETAKTIIGEWLYTGDLATVDSDGFIYHAARRKEIIKVGGRRVSPKEIEEVIVGIEGVIDCSIVAVEDEVLGEAIKAILVVNNQNNNISAEDVKRVCADKLASYKIPQVVEFQENLNINSTGKKVKG</sequence>
<dbReference type="PANTHER" id="PTHR43201:SF5">
    <property type="entry name" value="MEDIUM-CHAIN ACYL-COA LIGASE ACSF2, MITOCHONDRIAL"/>
    <property type="match status" value="1"/>
</dbReference>
<protein>
    <submittedName>
        <fullName evidence="5">Acyl--CoA ligase</fullName>
    </submittedName>
</protein>
<gene>
    <name evidence="5" type="ORF">JIV24_20545</name>
</gene>
<dbReference type="Pfam" id="PF00501">
    <property type="entry name" value="AMP-binding"/>
    <property type="match status" value="1"/>
</dbReference>
<comment type="caution">
    <text evidence="5">The sequence shown here is derived from an EMBL/GenBank/DDBJ whole genome shotgun (WGS) entry which is preliminary data.</text>
</comment>
<dbReference type="Gene3D" id="3.40.50.12780">
    <property type="entry name" value="N-terminal domain of ligase-like"/>
    <property type="match status" value="1"/>
</dbReference>
<organism evidence="5 6">
    <name type="scientific">Carboxylicivirga marina</name>
    <dbReference type="NCBI Taxonomy" id="2800988"/>
    <lineage>
        <taxon>Bacteria</taxon>
        <taxon>Pseudomonadati</taxon>
        <taxon>Bacteroidota</taxon>
        <taxon>Bacteroidia</taxon>
        <taxon>Marinilabiliales</taxon>
        <taxon>Marinilabiliaceae</taxon>
        <taxon>Carboxylicivirga</taxon>
    </lineage>
</organism>
<feature type="domain" description="AMP-dependent synthetase/ligase" evidence="3">
    <location>
        <begin position="14"/>
        <end position="355"/>
    </location>
</feature>
<keyword evidence="2 5" id="KW-0436">Ligase</keyword>
<keyword evidence="6" id="KW-1185">Reference proteome</keyword>
<dbReference type="InterPro" id="IPR042099">
    <property type="entry name" value="ANL_N_sf"/>
</dbReference>
<evidence type="ECO:0000259" key="4">
    <source>
        <dbReference type="Pfam" id="PF13193"/>
    </source>
</evidence>
<dbReference type="GO" id="GO:0016874">
    <property type="term" value="F:ligase activity"/>
    <property type="evidence" value="ECO:0007669"/>
    <property type="project" value="UniProtKB-KW"/>
</dbReference>
<reference evidence="5 6" key="1">
    <citation type="submission" date="2021-01" db="EMBL/GenBank/DDBJ databases">
        <title>Carboxyliciviraga sp.nov., isolated from coastal sediments.</title>
        <authorList>
            <person name="Lu D."/>
            <person name="Zhang T."/>
        </authorList>
    </citation>
    <scope>NUCLEOTIDE SEQUENCE [LARGE SCALE GENOMIC DNA]</scope>
    <source>
        <strain evidence="5 6">N1Y132</strain>
    </source>
</reference>
<evidence type="ECO:0000256" key="1">
    <source>
        <dbReference type="ARBA" id="ARBA00006432"/>
    </source>
</evidence>
<evidence type="ECO:0000256" key="2">
    <source>
        <dbReference type="ARBA" id="ARBA00022598"/>
    </source>
</evidence>
<evidence type="ECO:0000313" key="6">
    <source>
        <dbReference type="Proteomes" id="UP000605676"/>
    </source>
</evidence>
<dbReference type="InterPro" id="IPR025110">
    <property type="entry name" value="AMP-bd_C"/>
</dbReference>
<evidence type="ECO:0000259" key="3">
    <source>
        <dbReference type="Pfam" id="PF00501"/>
    </source>
</evidence>
<dbReference type="SUPFAM" id="SSF56801">
    <property type="entry name" value="Acetyl-CoA synthetase-like"/>
    <property type="match status" value="1"/>
</dbReference>
<feature type="domain" description="AMP-binding enzyme C-terminal" evidence="4">
    <location>
        <begin position="405"/>
        <end position="481"/>
    </location>
</feature>
<dbReference type="Gene3D" id="3.30.300.30">
    <property type="match status" value="1"/>
</dbReference>
<proteinExistence type="inferred from homology"/>
<evidence type="ECO:0000313" key="5">
    <source>
        <dbReference type="EMBL" id="MBK3519742.1"/>
    </source>
</evidence>
<dbReference type="EMBL" id="JAENRR010000089">
    <property type="protein sequence ID" value="MBK3519742.1"/>
    <property type="molecule type" value="Genomic_DNA"/>
</dbReference>
<dbReference type="Pfam" id="PF13193">
    <property type="entry name" value="AMP-binding_C"/>
    <property type="match status" value="1"/>
</dbReference>
<accession>A0ABS1HQC1</accession>
<name>A0ABS1HQC1_9BACT</name>
<dbReference type="RefSeq" id="WP_200466961.1">
    <property type="nucleotide sequence ID" value="NZ_JAENRR010000089.1"/>
</dbReference>